<feature type="domain" description="SnoaL-like" evidence="2">
    <location>
        <begin position="27"/>
        <end position="126"/>
    </location>
</feature>
<organism evidence="3 4">
    <name type="scientific">Streptomonospora halophila</name>
    <dbReference type="NCBI Taxonomy" id="427369"/>
    <lineage>
        <taxon>Bacteria</taxon>
        <taxon>Bacillati</taxon>
        <taxon>Actinomycetota</taxon>
        <taxon>Actinomycetes</taxon>
        <taxon>Streptosporangiales</taxon>
        <taxon>Nocardiopsidaceae</taxon>
        <taxon>Streptomonospora</taxon>
    </lineage>
</organism>
<comment type="caution">
    <text evidence="3">The sequence shown here is derived from an EMBL/GenBank/DDBJ whole genome shotgun (WGS) entry which is preliminary data.</text>
</comment>
<sequence>MTTETGTTGDDGTESRNGGGTASAIGRYLEFWNGPAAEQRRLAPGVFTEDVDYRSPVAMMSGTEPLVAFRTQFIEHAGDASFVARREPEQHHDRIRLLWEIRLADGTSFATGTDVLTLAADGRIASVSAFLDRAPEGFEHEDHA</sequence>
<feature type="region of interest" description="Disordered" evidence="1">
    <location>
        <begin position="1"/>
        <end position="20"/>
    </location>
</feature>
<dbReference type="RefSeq" id="WP_344141201.1">
    <property type="nucleotide sequence ID" value="NZ_BAABIK010000006.1"/>
</dbReference>
<dbReference type="SUPFAM" id="SSF54427">
    <property type="entry name" value="NTF2-like"/>
    <property type="match status" value="1"/>
</dbReference>
<reference evidence="4" key="1">
    <citation type="journal article" date="2019" name="Int. J. Syst. Evol. Microbiol.">
        <title>The Global Catalogue of Microorganisms (GCM) 10K type strain sequencing project: providing services to taxonomists for standard genome sequencing and annotation.</title>
        <authorList>
            <consortium name="The Broad Institute Genomics Platform"/>
            <consortium name="The Broad Institute Genome Sequencing Center for Infectious Disease"/>
            <person name="Wu L."/>
            <person name="Ma J."/>
        </authorList>
    </citation>
    <scope>NUCLEOTIDE SEQUENCE [LARGE SCALE GENOMIC DNA]</scope>
    <source>
        <strain evidence="4">JCM 18123</strain>
    </source>
</reference>
<name>A0ABP9GB05_9ACTN</name>
<dbReference type="InterPro" id="IPR037401">
    <property type="entry name" value="SnoaL-like"/>
</dbReference>
<evidence type="ECO:0000313" key="3">
    <source>
        <dbReference type="EMBL" id="GAA4935034.1"/>
    </source>
</evidence>
<evidence type="ECO:0000259" key="2">
    <source>
        <dbReference type="Pfam" id="PF12680"/>
    </source>
</evidence>
<accession>A0ABP9GB05</accession>
<evidence type="ECO:0000256" key="1">
    <source>
        <dbReference type="SAM" id="MobiDB-lite"/>
    </source>
</evidence>
<proteinExistence type="predicted"/>
<feature type="compositionally biased region" description="Low complexity" evidence="1">
    <location>
        <begin position="1"/>
        <end position="10"/>
    </location>
</feature>
<keyword evidence="4" id="KW-1185">Reference proteome</keyword>
<dbReference type="Proteomes" id="UP001499993">
    <property type="component" value="Unassembled WGS sequence"/>
</dbReference>
<dbReference type="Gene3D" id="3.10.450.50">
    <property type="match status" value="1"/>
</dbReference>
<dbReference type="InterPro" id="IPR032710">
    <property type="entry name" value="NTF2-like_dom_sf"/>
</dbReference>
<protein>
    <recommendedName>
        <fullName evidence="2">SnoaL-like domain-containing protein</fullName>
    </recommendedName>
</protein>
<dbReference type="EMBL" id="BAABIK010000006">
    <property type="protein sequence ID" value="GAA4935034.1"/>
    <property type="molecule type" value="Genomic_DNA"/>
</dbReference>
<evidence type="ECO:0000313" key="4">
    <source>
        <dbReference type="Proteomes" id="UP001499993"/>
    </source>
</evidence>
<gene>
    <name evidence="3" type="ORF">GCM10023224_14630</name>
</gene>
<dbReference type="Pfam" id="PF12680">
    <property type="entry name" value="SnoaL_2"/>
    <property type="match status" value="1"/>
</dbReference>